<keyword evidence="1" id="KW-0456">Lyase</keyword>
<organism evidence="2">
    <name type="scientific">marine metagenome</name>
    <dbReference type="NCBI Taxonomy" id="408172"/>
    <lineage>
        <taxon>unclassified sequences</taxon>
        <taxon>metagenomes</taxon>
        <taxon>ecological metagenomes</taxon>
    </lineage>
</organism>
<name>A0A381YDI4_9ZZZZ</name>
<evidence type="ECO:0000313" key="2">
    <source>
        <dbReference type="EMBL" id="SVA74487.1"/>
    </source>
</evidence>
<dbReference type="SMART" id="SM01130">
    <property type="entry name" value="DHDPS"/>
    <property type="match status" value="1"/>
</dbReference>
<gene>
    <name evidence="2" type="ORF">METZ01_LOCUS127341</name>
</gene>
<dbReference type="SUPFAM" id="SSF51569">
    <property type="entry name" value="Aldolase"/>
    <property type="match status" value="1"/>
</dbReference>
<dbReference type="Gene3D" id="3.20.20.70">
    <property type="entry name" value="Aldolase class I"/>
    <property type="match status" value="1"/>
</dbReference>
<dbReference type="EMBL" id="UINC01017856">
    <property type="protein sequence ID" value="SVA74487.1"/>
    <property type="molecule type" value="Genomic_DNA"/>
</dbReference>
<dbReference type="GO" id="GO:0008840">
    <property type="term" value="F:4-hydroxy-tetrahydrodipicolinate synthase activity"/>
    <property type="evidence" value="ECO:0007669"/>
    <property type="project" value="TreeGrafter"/>
</dbReference>
<dbReference type="PIRSF" id="PIRSF001365">
    <property type="entry name" value="DHDPS"/>
    <property type="match status" value="1"/>
</dbReference>
<dbReference type="Pfam" id="PF00701">
    <property type="entry name" value="DHDPS"/>
    <property type="match status" value="1"/>
</dbReference>
<protein>
    <recommendedName>
        <fullName evidence="3">Dihydrodipicolinate synthase</fullName>
    </recommendedName>
</protein>
<dbReference type="PANTHER" id="PTHR12128">
    <property type="entry name" value="DIHYDRODIPICOLINATE SYNTHASE"/>
    <property type="match status" value="1"/>
</dbReference>
<dbReference type="InterPro" id="IPR002220">
    <property type="entry name" value="DapA-like"/>
</dbReference>
<dbReference type="PRINTS" id="PR00146">
    <property type="entry name" value="DHPICSNTHASE"/>
</dbReference>
<dbReference type="AlphaFoldDB" id="A0A381YDI4"/>
<accession>A0A381YDI4</accession>
<dbReference type="InterPro" id="IPR013785">
    <property type="entry name" value="Aldolase_TIM"/>
</dbReference>
<dbReference type="CDD" id="cd00408">
    <property type="entry name" value="DHDPS-like"/>
    <property type="match status" value="1"/>
</dbReference>
<reference evidence="2" key="1">
    <citation type="submission" date="2018-05" db="EMBL/GenBank/DDBJ databases">
        <authorList>
            <person name="Lanie J.A."/>
            <person name="Ng W.-L."/>
            <person name="Kazmierczak K.M."/>
            <person name="Andrzejewski T.M."/>
            <person name="Davidsen T.M."/>
            <person name="Wayne K.J."/>
            <person name="Tettelin H."/>
            <person name="Glass J.I."/>
            <person name="Rusch D."/>
            <person name="Podicherti R."/>
            <person name="Tsui H.-C.T."/>
            <person name="Winkler M.E."/>
        </authorList>
    </citation>
    <scope>NUCLEOTIDE SEQUENCE</scope>
</reference>
<proteinExistence type="predicted"/>
<sequence>MSGSKLKRVAYERYLWIYNGTGLGEGKNMAELKGINLAMQTPFDDMGAVDYERWEELIDIYIDAGVHGLVLGAGTGQHPYLTEDECNKLYETGIRRIDGRCNSICQTSALNVNEVIRRSKHSEGAGADALMILPPYLEGPADDEGLFRFYADIDSEIRIDIVGYNIPQTTGLSVSVPLYKRLNTLEHFNYIKDSAGDLSVHQAFLQTGGQVLNGCDTTTVFALMAGAVGAIWGGANYMPREAVRLYELVAAGDYTAALELWVRMIPSLLFIWHGDYNPAVKSACRIRGFDGGGVRRPLRPLSAEAEKELKASLAFLDS</sequence>
<evidence type="ECO:0008006" key="3">
    <source>
        <dbReference type="Google" id="ProtNLM"/>
    </source>
</evidence>
<evidence type="ECO:0000256" key="1">
    <source>
        <dbReference type="ARBA" id="ARBA00023239"/>
    </source>
</evidence>
<dbReference type="PANTHER" id="PTHR12128:SF66">
    <property type="entry name" value="4-HYDROXY-2-OXOGLUTARATE ALDOLASE, MITOCHONDRIAL"/>
    <property type="match status" value="1"/>
</dbReference>